<comment type="caution">
    <text evidence="4">The sequence shown here is derived from an EMBL/GenBank/DDBJ whole genome shotgun (WGS) entry which is preliminary data.</text>
</comment>
<evidence type="ECO:0000313" key="5">
    <source>
        <dbReference type="Proteomes" id="UP001215598"/>
    </source>
</evidence>
<dbReference type="GO" id="GO:0005524">
    <property type="term" value="F:ATP binding"/>
    <property type="evidence" value="ECO:0007669"/>
    <property type="project" value="UniProtKB-KW"/>
</dbReference>
<proteinExistence type="predicted"/>
<evidence type="ECO:0000259" key="3">
    <source>
        <dbReference type="Pfam" id="PF00004"/>
    </source>
</evidence>
<feature type="domain" description="ATPase AAA-type core" evidence="3">
    <location>
        <begin position="86"/>
        <end position="115"/>
    </location>
</feature>
<dbReference type="PANTHER" id="PTHR23073">
    <property type="entry name" value="26S PROTEASOME REGULATORY SUBUNIT"/>
    <property type="match status" value="1"/>
</dbReference>
<keyword evidence="2" id="KW-0067">ATP-binding</keyword>
<keyword evidence="1" id="KW-0547">Nucleotide-binding</keyword>
<organism evidence="4 5">
    <name type="scientific">Mycena metata</name>
    <dbReference type="NCBI Taxonomy" id="1033252"/>
    <lineage>
        <taxon>Eukaryota</taxon>
        <taxon>Fungi</taxon>
        <taxon>Dikarya</taxon>
        <taxon>Basidiomycota</taxon>
        <taxon>Agaricomycotina</taxon>
        <taxon>Agaricomycetes</taxon>
        <taxon>Agaricomycetidae</taxon>
        <taxon>Agaricales</taxon>
        <taxon>Marasmiineae</taxon>
        <taxon>Mycenaceae</taxon>
        <taxon>Mycena</taxon>
    </lineage>
</organism>
<reference evidence="4" key="1">
    <citation type="submission" date="2023-03" db="EMBL/GenBank/DDBJ databases">
        <title>Massive genome expansion in bonnet fungi (Mycena s.s.) driven by repeated elements and novel gene families across ecological guilds.</title>
        <authorList>
            <consortium name="Lawrence Berkeley National Laboratory"/>
            <person name="Harder C.B."/>
            <person name="Miyauchi S."/>
            <person name="Viragh M."/>
            <person name="Kuo A."/>
            <person name="Thoen E."/>
            <person name="Andreopoulos B."/>
            <person name="Lu D."/>
            <person name="Skrede I."/>
            <person name="Drula E."/>
            <person name="Henrissat B."/>
            <person name="Morin E."/>
            <person name="Kohler A."/>
            <person name="Barry K."/>
            <person name="LaButti K."/>
            <person name="Morin E."/>
            <person name="Salamov A."/>
            <person name="Lipzen A."/>
            <person name="Mereny Z."/>
            <person name="Hegedus B."/>
            <person name="Baldrian P."/>
            <person name="Stursova M."/>
            <person name="Weitz H."/>
            <person name="Taylor A."/>
            <person name="Grigoriev I.V."/>
            <person name="Nagy L.G."/>
            <person name="Martin F."/>
            <person name="Kauserud H."/>
        </authorList>
    </citation>
    <scope>NUCLEOTIDE SEQUENCE</scope>
    <source>
        <strain evidence="4">CBHHK182m</strain>
    </source>
</reference>
<dbReference type="AlphaFoldDB" id="A0AAD7IYZ7"/>
<dbReference type="GO" id="GO:0016887">
    <property type="term" value="F:ATP hydrolysis activity"/>
    <property type="evidence" value="ECO:0007669"/>
    <property type="project" value="InterPro"/>
</dbReference>
<dbReference type="Proteomes" id="UP001215598">
    <property type="component" value="Unassembled WGS sequence"/>
</dbReference>
<protein>
    <recommendedName>
        <fullName evidence="3">ATPase AAA-type core domain-containing protein</fullName>
    </recommendedName>
</protein>
<gene>
    <name evidence="4" type="ORF">B0H16DRAFT_1887528</name>
</gene>
<name>A0AAD7IYZ7_9AGAR</name>
<dbReference type="InterPro" id="IPR003959">
    <property type="entry name" value="ATPase_AAA_core"/>
</dbReference>
<evidence type="ECO:0000256" key="2">
    <source>
        <dbReference type="ARBA" id="ARBA00022840"/>
    </source>
</evidence>
<dbReference type="Gene3D" id="1.10.8.60">
    <property type="match status" value="1"/>
</dbReference>
<keyword evidence="5" id="KW-1185">Reference proteome</keyword>
<dbReference type="InterPro" id="IPR050221">
    <property type="entry name" value="26S_Proteasome_ATPase"/>
</dbReference>
<accession>A0AAD7IYZ7</accession>
<evidence type="ECO:0000256" key="1">
    <source>
        <dbReference type="ARBA" id="ARBA00022741"/>
    </source>
</evidence>
<dbReference type="Gene3D" id="3.40.50.300">
    <property type="entry name" value="P-loop containing nucleotide triphosphate hydrolases"/>
    <property type="match status" value="1"/>
</dbReference>
<evidence type="ECO:0000313" key="4">
    <source>
        <dbReference type="EMBL" id="KAJ7751374.1"/>
    </source>
</evidence>
<dbReference type="SUPFAM" id="SSF52540">
    <property type="entry name" value="P-loop containing nucleoside triphosphate hydrolases"/>
    <property type="match status" value="1"/>
</dbReference>
<dbReference type="EMBL" id="JARKIB010000062">
    <property type="protein sequence ID" value="KAJ7751374.1"/>
    <property type="molecule type" value="Genomic_DNA"/>
</dbReference>
<dbReference type="Pfam" id="PF00004">
    <property type="entry name" value="AAA"/>
    <property type="match status" value="1"/>
</dbReference>
<sequence length="177" mass="18724">MPLPQSTKSSLAPRPLSSPVGVVVVGENSPQYLTPSKDTGADLGLSGACALVVARVLCGLLPRPWHAECKSSGQSSCDAFALAKEKVIAATTHIDILDPALLRSGRLDRKIEFPLPNDTACAGILKIHSRKMAVSEGVNHDGLVRSTDEFNGAQLNTVEAGMIARSGTWTRIVPTFH</sequence>
<dbReference type="InterPro" id="IPR027417">
    <property type="entry name" value="P-loop_NTPase"/>
</dbReference>